<gene>
    <name evidence="2" type="primary">yiiG</name>
    <name evidence="2" type="ORF">GCM10007301_21530</name>
</gene>
<accession>A0A917BXF8</accession>
<dbReference type="RefSeq" id="WP_188578280.1">
    <property type="nucleotide sequence ID" value="NZ_BMCT01000002.1"/>
</dbReference>
<evidence type="ECO:0000313" key="3">
    <source>
        <dbReference type="Proteomes" id="UP000606044"/>
    </source>
</evidence>
<protein>
    <recommendedName>
        <fullName evidence="4">DUF3829 domain-containing protein</fullName>
    </recommendedName>
</protein>
<dbReference type="Pfam" id="PF12889">
    <property type="entry name" value="DUF3829"/>
    <property type="match status" value="1"/>
</dbReference>
<feature type="signal peptide" evidence="1">
    <location>
        <begin position="1"/>
        <end position="27"/>
    </location>
</feature>
<keyword evidence="1" id="KW-0732">Signal</keyword>
<feature type="chain" id="PRO_5037640564" description="DUF3829 domain-containing protein" evidence="1">
    <location>
        <begin position="28"/>
        <end position="307"/>
    </location>
</feature>
<evidence type="ECO:0008006" key="4">
    <source>
        <dbReference type="Google" id="ProtNLM"/>
    </source>
</evidence>
<dbReference type="AlphaFoldDB" id="A0A917BXF8"/>
<dbReference type="EMBL" id="BMCT01000002">
    <property type="protein sequence ID" value="GGF61476.1"/>
    <property type="molecule type" value="Genomic_DNA"/>
</dbReference>
<sequence>MRSVRSFVLALGALGLLAPMASSPVRAQSSVPTQNALTQKMNAYIGCINRLSGRSFDARERYFSWVGKNGPTGKERIVYGTYTIYDTTDCQQSVEKVNALEPHEPALETAATAYVQAVVALAPLLKEADDYYEQENYKDDKMAKGKAMHPRLVAAWDAFAAADKTLRATVEEIQDKRAEDRLAEIEKAEGRKERYYLEAVMLSAKRLVRLESANPPDLAKITPALDFYEANVKAAEPLLGSSFMRSAKAYLVTSKQLMRRIRDKVPYSHGDKMLLSGSGGWMVEGSPPRLTRDYNDLVDSYNRGGKF</sequence>
<organism evidence="2 3">
    <name type="scientific">Azorhizobium oxalatiphilum</name>
    <dbReference type="NCBI Taxonomy" id="980631"/>
    <lineage>
        <taxon>Bacteria</taxon>
        <taxon>Pseudomonadati</taxon>
        <taxon>Pseudomonadota</taxon>
        <taxon>Alphaproteobacteria</taxon>
        <taxon>Hyphomicrobiales</taxon>
        <taxon>Xanthobacteraceae</taxon>
        <taxon>Azorhizobium</taxon>
    </lineage>
</organism>
<comment type="caution">
    <text evidence="2">The sequence shown here is derived from an EMBL/GenBank/DDBJ whole genome shotgun (WGS) entry which is preliminary data.</text>
</comment>
<name>A0A917BXF8_9HYPH</name>
<keyword evidence="3" id="KW-1185">Reference proteome</keyword>
<evidence type="ECO:0000313" key="2">
    <source>
        <dbReference type="EMBL" id="GGF61476.1"/>
    </source>
</evidence>
<reference evidence="2" key="2">
    <citation type="submission" date="2020-09" db="EMBL/GenBank/DDBJ databases">
        <authorList>
            <person name="Sun Q."/>
            <person name="Sedlacek I."/>
        </authorList>
    </citation>
    <scope>NUCLEOTIDE SEQUENCE</scope>
    <source>
        <strain evidence="2">CCM 7897</strain>
    </source>
</reference>
<evidence type="ECO:0000256" key="1">
    <source>
        <dbReference type="SAM" id="SignalP"/>
    </source>
</evidence>
<reference evidence="2" key="1">
    <citation type="journal article" date="2014" name="Int. J. Syst. Evol. Microbiol.">
        <title>Complete genome sequence of Corynebacterium casei LMG S-19264T (=DSM 44701T), isolated from a smear-ripened cheese.</title>
        <authorList>
            <consortium name="US DOE Joint Genome Institute (JGI-PGF)"/>
            <person name="Walter F."/>
            <person name="Albersmeier A."/>
            <person name="Kalinowski J."/>
            <person name="Ruckert C."/>
        </authorList>
    </citation>
    <scope>NUCLEOTIDE SEQUENCE</scope>
    <source>
        <strain evidence="2">CCM 7897</strain>
    </source>
</reference>
<proteinExistence type="predicted"/>
<dbReference type="Proteomes" id="UP000606044">
    <property type="component" value="Unassembled WGS sequence"/>
</dbReference>
<dbReference type="InterPro" id="IPR024291">
    <property type="entry name" value="DUF3829"/>
</dbReference>